<dbReference type="PANTHER" id="PTHR43434">
    <property type="entry name" value="PHOSPHOGLYCOLATE PHOSPHATASE"/>
    <property type="match status" value="1"/>
</dbReference>
<evidence type="ECO:0000256" key="3">
    <source>
        <dbReference type="ARBA" id="ARBA00006171"/>
    </source>
</evidence>
<dbReference type="Pfam" id="PF13419">
    <property type="entry name" value="HAD_2"/>
    <property type="match status" value="1"/>
</dbReference>
<gene>
    <name evidence="5" type="ORF">ACK2TP_10140</name>
</gene>
<dbReference type="PANTHER" id="PTHR43434:SF1">
    <property type="entry name" value="PHOSPHOGLYCOLATE PHOSPHATASE"/>
    <property type="match status" value="1"/>
</dbReference>
<dbReference type="RefSeq" id="WP_263412386.1">
    <property type="nucleotide sequence ID" value="NZ_BAABBH010000001.1"/>
</dbReference>
<organism evidence="5 6">
    <name type="scientific">Terriglobus aquaticus</name>
    <dbReference type="NCBI Taxonomy" id="940139"/>
    <lineage>
        <taxon>Bacteria</taxon>
        <taxon>Pseudomonadati</taxon>
        <taxon>Acidobacteriota</taxon>
        <taxon>Terriglobia</taxon>
        <taxon>Terriglobales</taxon>
        <taxon>Acidobacteriaceae</taxon>
        <taxon>Terriglobus</taxon>
    </lineage>
</organism>
<dbReference type="EC" id="3.1.3.18" evidence="4"/>
<dbReference type="Gene3D" id="1.10.150.240">
    <property type="entry name" value="Putative phosphatase, domain 2"/>
    <property type="match status" value="1"/>
</dbReference>
<comment type="similarity">
    <text evidence="3">Belongs to the HAD-like hydrolase superfamily. CbbY/CbbZ/Gph/YieH family.</text>
</comment>
<proteinExistence type="inferred from homology"/>
<dbReference type="InterPro" id="IPR036412">
    <property type="entry name" value="HAD-like_sf"/>
</dbReference>
<keyword evidence="6" id="KW-1185">Reference proteome</keyword>
<dbReference type="EMBL" id="JBJYXY010000001">
    <property type="protein sequence ID" value="MFN2976123.1"/>
    <property type="molecule type" value="Genomic_DNA"/>
</dbReference>
<dbReference type="InterPro" id="IPR041492">
    <property type="entry name" value="HAD_2"/>
</dbReference>
<protein>
    <recommendedName>
        <fullName evidence="4">phosphoglycolate phosphatase</fullName>
        <ecNumber evidence="4">3.1.3.18</ecNumber>
    </recommendedName>
</protein>
<comment type="catalytic activity">
    <reaction evidence="1">
        <text>2-phosphoglycolate + H2O = glycolate + phosphate</text>
        <dbReference type="Rhea" id="RHEA:14369"/>
        <dbReference type="ChEBI" id="CHEBI:15377"/>
        <dbReference type="ChEBI" id="CHEBI:29805"/>
        <dbReference type="ChEBI" id="CHEBI:43474"/>
        <dbReference type="ChEBI" id="CHEBI:58033"/>
        <dbReference type="EC" id="3.1.3.18"/>
    </reaction>
</comment>
<dbReference type="SFLD" id="SFLDS00003">
    <property type="entry name" value="Haloacid_Dehalogenase"/>
    <property type="match status" value="1"/>
</dbReference>
<dbReference type="SUPFAM" id="SSF56784">
    <property type="entry name" value="HAD-like"/>
    <property type="match status" value="1"/>
</dbReference>
<evidence type="ECO:0000256" key="2">
    <source>
        <dbReference type="ARBA" id="ARBA00004818"/>
    </source>
</evidence>
<keyword evidence="5" id="KW-0378">Hydrolase</keyword>
<sequence length="232" mass="25103">MNRPELLIFDLDGTLIDSRRDLVECVNASLVHCGLPHLPAEHIASFIGDGAAALVERSLAAAGGDPHLLQDEALRYFLSFYREHLLDHTAPYPGVLAALQQIRNLDSPPLLAVLTNKPVNPSHRICDALHLTPLLFANFGGNSFATKKPDPEGLLALWRNAETILGHMIAPERVVLIGDSEVDVRTARNAGVLAWGCTWGFAKEKMLAESPDALAHSPADWLALLQASSTAD</sequence>
<evidence type="ECO:0000313" key="6">
    <source>
        <dbReference type="Proteomes" id="UP001634747"/>
    </source>
</evidence>
<dbReference type="InterPro" id="IPR050155">
    <property type="entry name" value="HAD-like_hydrolase_sf"/>
</dbReference>
<dbReference type="Proteomes" id="UP001634747">
    <property type="component" value="Unassembled WGS sequence"/>
</dbReference>
<dbReference type="Gene3D" id="3.40.50.1000">
    <property type="entry name" value="HAD superfamily/HAD-like"/>
    <property type="match status" value="1"/>
</dbReference>
<comment type="caution">
    <text evidence="5">The sequence shown here is derived from an EMBL/GenBank/DDBJ whole genome shotgun (WGS) entry which is preliminary data.</text>
</comment>
<accession>A0ABW9KKR2</accession>
<reference evidence="5 6" key="1">
    <citation type="submission" date="2024-12" db="EMBL/GenBank/DDBJ databases">
        <authorList>
            <person name="Lee Y."/>
        </authorList>
    </citation>
    <scope>NUCLEOTIDE SEQUENCE [LARGE SCALE GENOMIC DNA]</scope>
    <source>
        <strain evidence="5 6">03SUJ4</strain>
    </source>
</reference>
<dbReference type="GO" id="GO:0016787">
    <property type="term" value="F:hydrolase activity"/>
    <property type="evidence" value="ECO:0007669"/>
    <property type="project" value="UniProtKB-KW"/>
</dbReference>
<dbReference type="InterPro" id="IPR023198">
    <property type="entry name" value="PGP-like_dom2"/>
</dbReference>
<evidence type="ECO:0000313" key="5">
    <source>
        <dbReference type="EMBL" id="MFN2976123.1"/>
    </source>
</evidence>
<evidence type="ECO:0000256" key="4">
    <source>
        <dbReference type="ARBA" id="ARBA00013078"/>
    </source>
</evidence>
<name>A0ABW9KKR2_9BACT</name>
<comment type="pathway">
    <text evidence="2">Organic acid metabolism; glycolate biosynthesis; glycolate from 2-phosphoglycolate: step 1/1.</text>
</comment>
<evidence type="ECO:0000256" key="1">
    <source>
        <dbReference type="ARBA" id="ARBA00000830"/>
    </source>
</evidence>
<dbReference type="InterPro" id="IPR023214">
    <property type="entry name" value="HAD_sf"/>
</dbReference>
<dbReference type="SFLD" id="SFLDG01129">
    <property type="entry name" value="C1.5:_HAD__Beta-PGM__Phosphata"/>
    <property type="match status" value="1"/>
</dbReference>